<keyword evidence="2" id="KW-1185">Reference proteome</keyword>
<reference evidence="1 2" key="1">
    <citation type="submission" date="2018-04" db="EMBL/GenBank/DDBJ databases">
        <authorList>
            <person name="Vogel A."/>
        </authorList>
    </citation>
    <scope>NUCLEOTIDE SEQUENCE [LARGE SCALE GENOMIC DNA]</scope>
</reference>
<protein>
    <submittedName>
        <fullName evidence="1">Uncharacterized protein</fullName>
    </submittedName>
</protein>
<dbReference type="EMBL" id="OOIL02004057">
    <property type="protein sequence ID" value="VFQ90370.1"/>
    <property type="molecule type" value="Genomic_DNA"/>
</dbReference>
<name>A0A484MNE2_9ASTE</name>
<evidence type="ECO:0000313" key="1">
    <source>
        <dbReference type="EMBL" id="VFQ90370.1"/>
    </source>
</evidence>
<proteinExistence type="predicted"/>
<evidence type="ECO:0000313" key="2">
    <source>
        <dbReference type="Proteomes" id="UP000595140"/>
    </source>
</evidence>
<accession>A0A484MNE2</accession>
<dbReference type="AlphaFoldDB" id="A0A484MNE2"/>
<gene>
    <name evidence="1" type="ORF">CCAM_LOCUS32146</name>
</gene>
<sequence length="185" mass="20317">MNEKIDLGVNKIPRLKTCIEQVSVSTFEPVPCKVYLLYWLFSRNDVFERAVYNISSFLHRRLPPSSPSPAVSLPESKAARCRRSPALSFSEPELEASLCLPLTSISAVSYISVSASAPATSSPPNISVLFCGNQTPSDADLSLPSLLQQHRLPPPAFPVTRWATQPVVSIDRARRMDHAAGRQAE</sequence>
<dbReference type="Proteomes" id="UP000595140">
    <property type="component" value="Unassembled WGS sequence"/>
</dbReference>
<organism evidence="1 2">
    <name type="scientific">Cuscuta campestris</name>
    <dbReference type="NCBI Taxonomy" id="132261"/>
    <lineage>
        <taxon>Eukaryota</taxon>
        <taxon>Viridiplantae</taxon>
        <taxon>Streptophyta</taxon>
        <taxon>Embryophyta</taxon>
        <taxon>Tracheophyta</taxon>
        <taxon>Spermatophyta</taxon>
        <taxon>Magnoliopsida</taxon>
        <taxon>eudicotyledons</taxon>
        <taxon>Gunneridae</taxon>
        <taxon>Pentapetalae</taxon>
        <taxon>asterids</taxon>
        <taxon>lamiids</taxon>
        <taxon>Solanales</taxon>
        <taxon>Convolvulaceae</taxon>
        <taxon>Cuscuteae</taxon>
        <taxon>Cuscuta</taxon>
        <taxon>Cuscuta subgen. Grammica</taxon>
        <taxon>Cuscuta sect. Cleistogrammica</taxon>
    </lineage>
</organism>